<proteinExistence type="predicted"/>
<dbReference type="Gene3D" id="1.25.40.20">
    <property type="entry name" value="Ankyrin repeat-containing domain"/>
    <property type="match status" value="3"/>
</dbReference>
<feature type="repeat" description="ANK" evidence="3">
    <location>
        <begin position="51"/>
        <end position="83"/>
    </location>
</feature>
<feature type="repeat" description="ANK" evidence="3">
    <location>
        <begin position="378"/>
        <end position="410"/>
    </location>
</feature>
<name>A0A6I4VXL8_9BACL</name>
<evidence type="ECO:0000256" key="3">
    <source>
        <dbReference type="PROSITE-ProRule" id="PRU00023"/>
    </source>
</evidence>
<dbReference type="SUPFAM" id="SSF48403">
    <property type="entry name" value="Ankyrin repeat"/>
    <property type="match status" value="1"/>
</dbReference>
<reference evidence="4 5" key="1">
    <citation type="submission" date="2019-12" db="EMBL/GenBank/DDBJ databases">
        <title>Whole-genome analyses of novel actinobacteria.</title>
        <authorList>
            <person name="Sahin N."/>
            <person name="Saygin H."/>
        </authorList>
    </citation>
    <scope>NUCLEOTIDE SEQUENCE [LARGE SCALE GENOMIC DNA]</scope>
    <source>
        <strain evidence="4 5">KC615</strain>
    </source>
</reference>
<dbReference type="InterPro" id="IPR002110">
    <property type="entry name" value="Ankyrin_rpt"/>
</dbReference>
<keyword evidence="5" id="KW-1185">Reference proteome</keyword>
<gene>
    <name evidence="4" type="ORF">GSM42_17300</name>
</gene>
<sequence>MKNLPPLRGLLYDFRHDNSRFNDLSKLVMEDELSAFLEEYQDKDSMYDAYSKVSLLHMAAASGTKETIHYLIELGIPINVQDKDGNTPLHFAALSGYDAGVEYLLAFGADKTITNKQHLAAWHVARTGKLLHLLIPDDQRKKYAPIPYLSLYQAVDTKDIETTKRLLEMGIHPNLLNHEDHQVEFQLPLHIAVEKGDLELVQLLLEKGARPSAPYLEIHVPLENAIKRKDTKMVQLLLEYGADPNHKLRYSLLHEATRNNLLEIMELLLQHGADPEVQVRGHYFYHPPLRDAQSVDAIQLLIKYGAKTDPEKMKDFLVWPIGKGQTEVIREFIRIGVPVRSADLWNNAIRGSYQHDQMIPICKLLLEAGLDVNLPLKYYGSPLIRAIKYQSLELVKLFLQYGSDVQTTDPDGYSPYEIAISSLQKDISDLLAQHLQDRELPIPVFQAAPEVETVKNALDQDHTDLIQISLYDSNTDNSHEKFATLKKILGYSADALPFQVFPKEEEEIYEEWDENYHPPLSDYEVIFHPKDPRCFILMVSWYDGFAYSTIYHLHVRCEKKYGRTIKRLFENWLPLSSEDELTDEDFDMVKHYKLGTYVHEFDHSEKTKEEIDRLSEVEHYYLEAVKEIYKNKITPVEKK</sequence>
<feature type="repeat" description="ANK" evidence="3">
    <location>
        <begin position="248"/>
        <end position="280"/>
    </location>
</feature>
<dbReference type="SMART" id="SM00248">
    <property type="entry name" value="ANK"/>
    <property type="match status" value="9"/>
</dbReference>
<dbReference type="PANTHER" id="PTHR24123">
    <property type="entry name" value="ANKYRIN REPEAT-CONTAINING"/>
    <property type="match status" value="1"/>
</dbReference>
<dbReference type="InterPro" id="IPR051165">
    <property type="entry name" value="Multifunctional_ANK_Repeat"/>
</dbReference>
<dbReference type="InterPro" id="IPR036770">
    <property type="entry name" value="Ankyrin_rpt-contain_sf"/>
</dbReference>
<keyword evidence="2 3" id="KW-0040">ANK repeat</keyword>
<dbReference type="Pfam" id="PF12796">
    <property type="entry name" value="Ank_2"/>
    <property type="match status" value="2"/>
</dbReference>
<evidence type="ECO:0000313" key="4">
    <source>
        <dbReference type="EMBL" id="MXQ55441.1"/>
    </source>
</evidence>
<keyword evidence="1" id="KW-0677">Repeat</keyword>
<dbReference type="AlphaFoldDB" id="A0A6I4VXL8"/>
<dbReference type="PRINTS" id="PR01415">
    <property type="entry name" value="ANKYRIN"/>
</dbReference>
<dbReference type="PANTHER" id="PTHR24123:SF33">
    <property type="entry name" value="PROTEIN HOS4"/>
    <property type="match status" value="1"/>
</dbReference>
<feature type="repeat" description="ANK" evidence="3">
    <location>
        <begin position="217"/>
        <end position="249"/>
    </location>
</feature>
<comment type="caution">
    <text evidence="4">The sequence shown here is derived from an EMBL/GenBank/DDBJ whole genome shotgun (WGS) entry which is preliminary data.</text>
</comment>
<protein>
    <submittedName>
        <fullName evidence="4">Uncharacterized protein</fullName>
    </submittedName>
</protein>
<dbReference type="PROSITE" id="PS50297">
    <property type="entry name" value="ANK_REP_REGION"/>
    <property type="match status" value="4"/>
</dbReference>
<evidence type="ECO:0000256" key="1">
    <source>
        <dbReference type="ARBA" id="ARBA00022737"/>
    </source>
</evidence>
<dbReference type="Proteomes" id="UP000430692">
    <property type="component" value="Unassembled WGS sequence"/>
</dbReference>
<dbReference type="Pfam" id="PF13857">
    <property type="entry name" value="Ank_5"/>
    <property type="match status" value="1"/>
</dbReference>
<dbReference type="EMBL" id="WUUL01000014">
    <property type="protein sequence ID" value="MXQ55441.1"/>
    <property type="molecule type" value="Genomic_DNA"/>
</dbReference>
<dbReference type="RefSeq" id="WP_160802787.1">
    <property type="nucleotide sequence ID" value="NZ_WUUL01000014.1"/>
</dbReference>
<feature type="repeat" description="ANK" evidence="3">
    <location>
        <begin position="84"/>
        <end position="116"/>
    </location>
</feature>
<evidence type="ECO:0000256" key="2">
    <source>
        <dbReference type="ARBA" id="ARBA00023043"/>
    </source>
</evidence>
<feature type="repeat" description="ANK" evidence="3">
    <location>
        <begin position="184"/>
        <end position="209"/>
    </location>
</feature>
<accession>A0A6I4VXL8</accession>
<dbReference type="PROSITE" id="PS50088">
    <property type="entry name" value="ANK_REPEAT"/>
    <property type="match status" value="6"/>
</dbReference>
<organism evidence="4 5">
    <name type="scientific">Shimazuella alba</name>
    <dbReference type="NCBI Taxonomy" id="2690964"/>
    <lineage>
        <taxon>Bacteria</taxon>
        <taxon>Bacillati</taxon>
        <taxon>Bacillota</taxon>
        <taxon>Bacilli</taxon>
        <taxon>Bacillales</taxon>
        <taxon>Thermoactinomycetaceae</taxon>
        <taxon>Shimazuella</taxon>
    </lineage>
</organism>
<evidence type="ECO:0000313" key="5">
    <source>
        <dbReference type="Proteomes" id="UP000430692"/>
    </source>
</evidence>